<name>A0ABY8BFN9_9BURK</name>
<feature type="region of interest" description="Disordered" evidence="1">
    <location>
        <begin position="1"/>
        <end position="34"/>
    </location>
</feature>
<reference evidence="2 3" key="1">
    <citation type="submission" date="2023-02" db="EMBL/GenBank/DDBJ databases">
        <title>Gemone sequence of Telluria chitinolytica ACM 3522T.</title>
        <authorList>
            <person name="Frediansyah A."/>
            <person name="Miess H."/>
            <person name="Gross H."/>
        </authorList>
    </citation>
    <scope>NUCLEOTIDE SEQUENCE [LARGE SCALE GENOMIC DNA]</scope>
    <source>
        <strain evidence="2 3">ACM 3522</strain>
    </source>
</reference>
<dbReference type="Proteomes" id="UP001216510">
    <property type="component" value="Chromosome"/>
</dbReference>
<organism evidence="2 3">
    <name type="scientific">Pseudoduganella chitinolytica</name>
    <dbReference type="NCBI Taxonomy" id="34070"/>
    <lineage>
        <taxon>Bacteria</taxon>
        <taxon>Pseudomonadati</taxon>
        <taxon>Pseudomonadota</taxon>
        <taxon>Betaproteobacteria</taxon>
        <taxon>Burkholderiales</taxon>
        <taxon>Oxalobacteraceae</taxon>
        <taxon>Telluria group</taxon>
        <taxon>Pseudoduganella</taxon>
    </lineage>
</organism>
<evidence type="ECO:0000256" key="1">
    <source>
        <dbReference type="SAM" id="MobiDB-lite"/>
    </source>
</evidence>
<accession>A0ABY8BFN9</accession>
<protein>
    <submittedName>
        <fullName evidence="2">Uncharacterized protein</fullName>
    </submittedName>
</protein>
<sequence length="54" mass="5509">MSSPTCAIGAPLQPPPPAAAPAAPAQPPAQFDTPQPLTLGRALCRLYAGLVFLR</sequence>
<evidence type="ECO:0000313" key="2">
    <source>
        <dbReference type="EMBL" id="WEF34496.1"/>
    </source>
</evidence>
<feature type="compositionally biased region" description="Pro residues" evidence="1">
    <location>
        <begin position="12"/>
        <end position="27"/>
    </location>
</feature>
<dbReference type="EMBL" id="CP119083">
    <property type="protein sequence ID" value="WEF34496.1"/>
    <property type="molecule type" value="Genomic_DNA"/>
</dbReference>
<evidence type="ECO:0000313" key="3">
    <source>
        <dbReference type="Proteomes" id="UP001216510"/>
    </source>
</evidence>
<proteinExistence type="predicted"/>
<gene>
    <name evidence="2" type="ORF">PX653_06940</name>
</gene>
<dbReference type="RefSeq" id="WP_277417172.1">
    <property type="nucleotide sequence ID" value="NZ_CP119083.1"/>
</dbReference>
<keyword evidence="3" id="KW-1185">Reference proteome</keyword>